<comment type="caution">
    <text evidence="9">The sequence shown here is derived from an EMBL/GenBank/DDBJ whole genome shotgun (WGS) entry which is preliminary data.</text>
</comment>
<dbReference type="SUPFAM" id="SSF103473">
    <property type="entry name" value="MFS general substrate transporter"/>
    <property type="match status" value="1"/>
</dbReference>
<organism evidence="9 10">
    <name type="scientific">Nocardiopsis coralli</name>
    <dbReference type="NCBI Taxonomy" id="2772213"/>
    <lineage>
        <taxon>Bacteria</taxon>
        <taxon>Bacillati</taxon>
        <taxon>Actinomycetota</taxon>
        <taxon>Actinomycetes</taxon>
        <taxon>Streptosporangiales</taxon>
        <taxon>Nocardiopsidaceae</taxon>
        <taxon>Nocardiopsis</taxon>
    </lineage>
</organism>
<keyword evidence="4 7" id="KW-0812">Transmembrane</keyword>
<dbReference type="PROSITE" id="PS50850">
    <property type="entry name" value="MFS"/>
    <property type="match status" value="1"/>
</dbReference>
<dbReference type="PANTHER" id="PTHR42718">
    <property type="entry name" value="MAJOR FACILITATOR SUPERFAMILY MULTIDRUG TRANSPORTER MFSC"/>
    <property type="match status" value="1"/>
</dbReference>
<evidence type="ECO:0000256" key="5">
    <source>
        <dbReference type="ARBA" id="ARBA00022989"/>
    </source>
</evidence>
<feature type="transmembrane region" description="Helical" evidence="7">
    <location>
        <begin position="203"/>
        <end position="221"/>
    </location>
</feature>
<evidence type="ECO:0000256" key="1">
    <source>
        <dbReference type="ARBA" id="ARBA00004651"/>
    </source>
</evidence>
<keyword evidence="3" id="KW-1003">Cell membrane</keyword>
<feature type="transmembrane region" description="Helical" evidence="7">
    <location>
        <begin position="271"/>
        <end position="294"/>
    </location>
</feature>
<feature type="transmembrane region" description="Helical" evidence="7">
    <location>
        <begin position="408"/>
        <end position="427"/>
    </location>
</feature>
<feature type="transmembrane region" description="Helical" evidence="7">
    <location>
        <begin position="82"/>
        <end position="100"/>
    </location>
</feature>
<dbReference type="Gene3D" id="1.20.1720.10">
    <property type="entry name" value="Multidrug resistance protein D"/>
    <property type="match status" value="1"/>
</dbReference>
<evidence type="ECO:0000256" key="3">
    <source>
        <dbReference type="ARBA" id="ARBA00022475"/>
    </source>
</evidence>
<feature type="transmembrane region" description="Helical" evidence="7">
    <location>
        <begin position="55"/>
        <end position="75"/>
    </location>
</feature>
<evidence type="ECO:0000256" key="2">
    <source>
        <dbReference type="ARBA" id="ARBA00022448"/>
    </source>
</evidence>
<keyword evidence="10" id="KW-1185">Reference proteome</keyword>
<dbReference type="InterPro" id="IPR036259">
    <property type="entry name" value="MFS_trans_sf"/>
</dbReference>
<accession>A0ABR9P872</accession>
<keyword evidence="5 7" id="KW-1133">Transmembrane helix</keyword>
<dbReference type="Pfam" id="PF07690">
    <property type="entry name" value="MFS_1"/>
    <property type="match status" value="1"/>
</dbReference>
<feature type="domain" description="Major facilitator superfamily (MFS) profile" evidence="8">
    <location>
        <begin position="17"/>
        <end position="466"/>
    </location>
</feature>
<dbReference type="PRINTS" id="PR01036">
    <property type="entry name" value="TCRTETB"/>
</dbReference>
<feature type="transmembrane region" description="Helical" evidence="7">
    <location>
        <begin position="439"/>
        <end position="462"/>
    </location>
</feature>
<reference evidence="9 10" key="1">
    <citation type="submission" date="2020-09" db="EMBL/GenBank/DDBJ databases">
        <title>Diversity and distribution of actinomycetes associated with coral in the coast of Hainan.</title>
        <authorList>
            <person name="Li F."/>
        </authorList>
    </citation>
    <scope>NUCLEOTIDE SEQUENCE [LARGE SCALE GENOMIC DNA]</scope>
    <source>
        <strain evidence="9 10">HNM0947</strain>
    </source>
</reference>
<feature type="transmembrane region" description="Helical" evidence="7">
    <location>
        <begin position="112"/>
        <end position="133"/>
    </location>
</feature>
<dbReference type="InterPro" id="IPR020846">
    <property type="entry name" value="MFS_dom"/>
</dbReference>
<evidence type="ECO:0000256" key="7">
    <source>
        <dbReference type="SAM" id="Phobius"/>
    </source>
</evidence>
<keyword evidence="2" id="KW-0813">Transport</keyword>
<feature type="transmembrane region" description="Helical" evidence="7">
    <location>
        <begin position="334"/>
        <end position="353"/>
    </location>
</feature>
<keyword evidence="6 7" id="KW-0472">Membrane</keyword>
<evidence type="ECO:0000256" key="6">
    <source>
        <dbReference type="ARBA" id="ARBA00023136"/>
    </source>
</evidence>
<evidence type="ECO:0000313" key="10">
    <source>
        <dbReference type="Proteomes" id="UP000806528"/>
    </source>
</evidence>
<dbReference type="NCBIfam" id="TIGR00711">
    <property type="entry name" value="efflux_EmrB"/>
    <property type="match status" value="1"/>
</dbReference>
<evidence type="ECO:0000313" key="9">
    <source>
        <dbReference type="EMBL" id="MBE3000045.1"/>
    </source>
</evidence>
<dbReference type="Proteomes" id="UP000806528">
    <property type="component" value="Unassembled WGS sequence"/>
</dbReference>
<dbReference type="RefSeq" id="WP_193122661.1">
    <property type="nucleotide sequence ID" value="NZ_JADBGI010000012.1"/>
</dbReference>
<dbReference type="InterPro" id="IPR004638">
    <property type="entry name" value="EmrB-like"/>
</dbReference>
<evidence type="ECO:0000259" key="8">
    <source>
        <dbReference type="PROSITE" id="PS50850"/>
    </source>
</evidence>
<name>A0ABR9P872_9ACTN</name>
<dbReference type="Gene3D" id="1.20.1250.20">
    <property type="entry name" value="MFS general substrate transporter like domains"/>
    <property type="match status" value="1"/>
</dbReference>
<dbReference type="CDD" id="cd17321">
    <property type="entry name" value="MFS_MMR_MDR_like"/>
    <property type="match status" value="1"/>
</dbReference>
<evidence type="ECO:0000256" key="4">
    <source>
        <dbReference type="ARBA" id="ARBA00022692"/>
    </source>
</evidence>
<protein>
    <submittedName>
        <fullName evidence="9">MFS transporter</fullName>
    </submittedName>
</protein>
<feature type="transmembrane region" description="Helical" evidence="7">
    <location>
        <begin position="140"/>
        <end position="163"/>
    </location>
</feature>
<dbReference type="InterPro" id="IPR011701">
    <property type="entry name" value="MFS"/>
</dbReference>
<feature type="transmembrane region" description="Helical" evidence="7">
    <location>
        <begin position="306"/>
        <end position="327"/>
    </location>
</feature>
<comment type="subcellular location">
    <subcellularLocation>
        <location evidence="1">Cell membrane</location>
        <topology evidence="1">Multi-pass membrane protein</topology>
    </subcellularLocation>
</comment>
<feature type="transmembrane region" description="Helical" evidence="7">
    <location>
        <begin position="365"/>
        <end position="387"/>
    </location>
</feature>
<dbReference type="PANTHER" id="PTHR42718:SF46">
    <property type="entry name" value="BLR6921 PROTEIN"/>
    <property type="match status" value="1"/>
</dbReference>
<gene>
    <name evidence="9" type="ORF">IDM40_15195</name>
</gene>
<feature type="transmembrane region" description="Helical" evidence="7">
    <location>
        <begin position="233"/>
        <end position="250"/>
    </location>
</feature>
<proteinExistence type="predicted"/>
<feature type="transmembrane region" description="Helical" evidence="7">
    <location>
        <begin position="15"/>
        <end position="35"/>
    </location>
</feature>
<feature type="transmembrane region" description="Helical" evidence="7">
    <location>
        <begin position="169"/>
        <end position="191"/>
    </location>
</feature>
<dbReference type="EMBL" id="JADBGI010000012">
    <property type="protein sequence ID" value="MBE3000045.1"/>
    <property type="molecule type" value="Genomic_DNA"/>
</dbReference>
<sequence>MDLIQKKAAVDTRPVPVLVAVALAAFLTMLDNTIVTVALPSIRADLGLSLTTLEWVAAGYILSFSATLLTGGRLADVYGHRAVFLTGFGVFTLASLWAGTADSATALIAARIVKGVGAGLLLPTTLAIVSAAGDERRRSLGVAVWMATSAAALALGPVLGGLISQHAHWGWIFLVNVPVGVAAMLVGRAVLPHGRGASQPLDLPGLASSTVALAALTLALIHVPDIGWTAPRTQLALAVAGIAAAVFGLVERRAAAPMVPLSLFAHRVFSGGVAAQVLWGLGVNGVFFFTSIFLQDVLGFTPTSAGLAFLPLAVAVVVVSPVAPALARRFGANTVVAAGLFLVAGGMAAVTLLEPGHGHPHLLPVMVVIGVGSGLTTPLGSAVLGAVPTRREGVASGVFSVSREVSGIFGIAAVGVLVGSGSDAVLARGGSEAEAFMHGYSTGLLSAAALVALGGLLSLWTLPRRGASVSPRRG</sequence>